<dbReference type="Gene3D" id="3.30.40.10">
    <property type="entry name" value="Zinc/RING finger domain, C3HC4 (zinc finger)"/>
    <property type="match status" value="1"/>
</dbReference>
<dbReference type="EMBL" id="GL376578">
    <property type="status" value="NOT_ANNOTATED_CDS"/>
    <property type="molecule type" value="Genomic_DNA"/>
</dbReference>
<organism evidence="13 14">
    <name type="scientific">Globisporangium ultimum (strain ATCC 200006 / CBS 805.95 / DAOM BR144)</name>
    <name type="common">Pythium ultimum</name>
    <dbReference type="NCBI Taxonomy" id="431595"/>
    <lineage>
        <taxon>Eukaryota</taxon>
        <taxon>Sar</taxon>
        <taxon>Stramenopiles</taxon>
        <taxon>Oomycota</taxon>
        <taxon>Peronosporomycetes</taxon>
        <taxon>Pythiales</taxon>
        <taxon>Pythiaceae</taxon>
        <taxon>Globisporangium</taxon>
    </lineage>
</organism>
<reference evidence="13" key="3">
    <citation type="submission" date="2015-02" db="UniProtKB">
        <authorList>
            <consortium name="EnsemblProtists"/>
        </authorList>
    </citation>
    <scope>IDENTIFICATION</scope>
    <source>
        <strain evidence="13">DAOM BR144</strain>
    </source>
</reference>
<dbReference type="PANTHER" id="PTHR15860">
    <property type="entry name" value="UNCHARACTERIZED RING FINGER-CONTAINING PROTEIN"/>
    <property type="match status" value="1"/>
</dbReference>
<dbReference type="InterPro" id="IPR001841">
    <property type="entry name" value="Znf_RING"/>
</dbReference>
<feature type="domain" description="RING-type" evidence="12">
    <location>
        <begin position="335"/>
        <end position="373"/>
    </location>
</feature>
<reference evidence="14" key="2">
    <citation type="submission" date="2010-04" db="EMBL/GenBank/DDBJ databases">
        <authorList>
            <person name="Buell R."/>
            <person name="Hamilton J."/>
            <person name="Hostetler J."/>
        </authorList>
    </citation>
    <scope>NUCLEOTIDE SEQUENCE [LARGE SCALE GENOMIC DNA]</scope>
    <source>
        <strain evidence="14">DAOM:BR144</strain>
    </source>
</reference>
<keyword evidence="3" id="KW-0479">Metal-binding</keyword>
<keyword evidence="4 9" id="KW-0863">Zinc-finger</keyword>
<evidence type="ECO:0000256" key="3">
    <source>
        <dbReference type="ARBA" id="ARBA00022723"/>
    </source>
</evidence>
<dbReference type="AlphaFoldDB" id="K3X9N8"/>
<feature type="transmembrane region" description="Helical" evidence="11">
    <location>
        <begin position="249"/>
        <end position="274"/>
    </location>
</feature>
<dbReference type="InParanoid" id="K3X9N8"/>
<evidence type="ECO:0000256" key="11">
    <source>
        <dbReference type="SAM" id="Phobius"/>
    </source>
</evidence>
<feature type="transmembrane region" description="Helical" evidence="11">
    <location>
        <begin position="280"/>
        <end position="299"/>
    </location>
</feature>
<feature type="region of interest" description="Disordered" evidence="10">
    <location>
        <begin position="1"/>
        <end position="36"/>
    </location>
</feature>
<evidence type="ECO:0000313" key="14">
    <source>
        <dbReference type="Proteomes" id="UP000019132"/>
    </source>
</evidence>
<dbReference type="OMA" id="GCIHSRL"/>
<dbReference type="GO" id="GO:0061630">
    <property type="term" value="F:ubiquitin protein ligase activity"/>
    <property type="evidence" value="ECO:0007669"/>
    <property type="project" value="InterPro"/>
</dbReference>
<dbReference type="GO" id="GO:0016020">
    <property type="term" value="C:membrane"/>
    <property type="evidence" value="ECO:0007669"/>
    <property type="project" value="UniProtKB-SubCell"/>
</dbReference>
<feature type="compositionally biased region" description="Low complexity" evidence="10">
    <location>
        <begin position="225"/>
        <end position="237"/>
    </location>
</feature>
<reference evidence="14" key="1">
    <citation type="journal article" date="2010" name="Genome Biol.">
        <title>Genome sequence of the necrotrophic plant pathogen Pythium ultimum reveals original pathogenicity mechanisms and effector repertoire.</title>
        <authorList>
            <person name="Levesque C.A."/>
            <person name="Brouwer H."/>
            <person name="Cano L."/>
            <person name="Hamilton J.P."/>
            <person name="Holt C."/>
            <person name="Huitema E."/>
            <person name="Raffaele S."/>
            <person name="Robideau G.P."/>
            <person name="Thines M."/>
            <person name="Win J."/>
            <person name="Zerillo M.M."/>
            <person name="Beakes G.W."/>
            <person name="Boore J.L."/>
            <person name="Busam D."/>
            <person name="Dumas B."/>
            <person name="Ferriera S."/>
            <person name="Fuerstenberg S.I."/>
            <person name="Gachon C.M."/>
            <person name="Gaulin E."/>
            <person name="Govers F."/>
            <person name="Grenville-Briggs L."/>
            <person name="Horner N."/>
            <person name="Hostetler J."/>
            <person name="Jiang R.H."/>
            <person name="Johnson J."/>
            <person name="Krajaejun T."/>
            <person name="Lin H."/>
            <person name="Meijer H.J."/>
            <person name="Moore B."/>
            <person name="Morris P."/>
            <person name="Phuntmart V."/>
            <person name="Puiu D."/>
            <person name="Shetty J."/>
            <person name="Stajich J.E."/>
            <person name="Tripathy S."/>
            <person name="Wawra S."/>
            <person name="van West P."/>
            <person name="Whitty B.R."/>
            <person name="Coutinho P.M."/>
            <person name="Henrissat B."/>
            <person name="Martin F."/>
            <person name="Thomas P.D."/>
            <person name="Tyler B.M."/>
            <person name="De Vries R.P."/>
            <person name="Kamoun S."/>
            <person name="Yandell M."/>
            <person name="Tisserat N."/>
            <person name="Buell C.R."/>
        </authorList>
    </citation>
    <scope>NUCLEOTIDE SEQUENCE</scope>
    <source>
        <strain evidence="14">DAOM:BR144</strain>
    </source>
</reference>
<dbReference type="SMART" id="SM00184">
    <property type="entry name" value="RING"/>
    <property type="match status" value="1"/>
</dbReference>
<feature type="region of interest" description="Disordered" evidence="10">
    <location>
        <begin position="216"/>
        <end position="237"/>
    </location>
</feature>
<evidence type="ECO:0000256" key="1">
    <source>
        <dbReference type="ARBA" id="ARBA00004141"/>
    </source>
</evidence>
<proteinExistence type="predicted"/>
<dbReference type="VEuPathDB" id="FungiDB:PYU1_G013908"/>
<name>K3X9N8_GLOUD</name>
<evidence type="ECO:0000256" key="5">
    <source>
        <dbReference type="ARBA" id="ARBA00022786"/>
    </source>
</evidence>
<keyword evidence="8 11" id="KW-0472">Membrane</keyword>
<dbReference type="GO" id="GO:1904294">
    <property type="term" value="P:positive regulation of ERAD pathway"/>
    <property type="evidence" value="ECO:0007669"/>
    <property type="project" value="InterPro"/>
</dbReference>
<evidence type="ECO:0000256" key="2">
    <source>
        <dbReference type="ARBA" id="ARBA00022692"/>
    </source>
</evidence>
<accession>K3X9N8</accession>
<evidence type="ECO:0000256" key="6">
    <source>
        <dbReference type="ARBA" id="ARBA00022833"/>
    </source>
</evidence>
<dbReference type="eggNOG" id="KOG0802">
    <property type="taxonomic scope" value="Eukaryota"/>
</dbReference>
<sequence>MVESGRDVRMAVDSSTQDGHARAHHEDAPANDADMSDIQSPATAAARETNVNNAAAGEEQSAMDELQTLFRRCHHSLPFIGLFIIYFAYQHTTGIIVFCVGTIAIVGLDQRMRSQIALKEKASALHLVAIMAMCAIDMFALCCIDGDPNPLRHFTKIVHGEHPDRVFWDVIWTVIVNDFIIRLCSVSVKAVVALIKSNEQGSTQHQQSASADSSYADASDLEGQPPDSSMSPSPRASSSVTFYRRKRKLYGIIEMSSIFVRSVLAGVPWCSYYQLCASKFIADIFTFAYIFTKALVLGMQGRKIFALMRSFITLGLEYGVYVSHEDLAEAGNPDCSICYESMHLPVKLSCSHMFCEECVMEWFDRERSCPLCRASVATSLREQDEVKPQFLDGSTSLFPQLF</sequence>
<dbReference type="InterPro" id="IPR017907">
    <property type="entry name" value="Znf_RING_CS"/>
</dbReference>
<keyword evidence="7 11" id="KW-1133">Transmembrane helix</keyword>
<dbReference type="PROSITE" id="PS00518">
    <property type="entry name" value="ZF_RING_1"/>
    <property type="match status" value="1"/>
</dbReference>
<dbReference type="PROSITE" id="PS50089">
    <property type="entry name" value="ZF_RING_2"/>
    <property type="match status" value="1"/>
</dbReference>
<evidence type="ECO:0000313" key="13">
    <source>
        <dbReference type="EnsemblProtists" id="PYU1_T013937"/>
    </source>
</evidence>
<protein>
    <recommendedName>
        <fullName evidence="12">RING-type domain-containing protein</fullName>
    </recommendedName>
</protein>
<dbReference type="SUPFAM" id="SSF57850">
    <property type="entry name" value="RING/U-box"/>
    <property type="match status" value="1"/>
</dbReference>
<feature type="transmembrane region" description="Helical" evidence="11">
    <location>
        <begin position="79"/>
        <end position="105"/>
    </location>
</feature>
<dbReference type="InterPro" id="IPR044235">
    <property type="entry name" value="RNFT1/2"/>
</dbReference>
<dbReference type="GO" id="GO:0008270">
    <property type="term" value="F:zinc ion binding"/>
    <property type="evidence" value="ECO:0007669"/>
    <property type="project" value="UniProtKB-KW"/>
</dbReference>
<keyword evidence="2 11" id="KW-0812">Transmembrane</keyword>
<dbReference type="InterPro" id="IPR013083">
    <property type="entry name" value="Znf_RING/FYVE/PHD"/>
</dbReference>
<comment type="subcellular location">
    <subcellularLocation>
        <location evidence="1">Membrane</location>
        <topology evidence="1">Multi-pass membrane protein</topology>
    </subcellularLocation>
</comment>
<evidence type="ECO:0000256" key="4">
    <source>
        <dbReference type="ARBA" id="ARBA00022771"/>
    </source>
</evidence>
<dbReference type="PANTHER" id="PTHR15860:SF0">
    <property type="entry name" value="LP20373P"/>
    <property type="match status" value="1"/>
</dbReference>
<feature type="compositionally biased region" description="Basic and acidic residues" evidence="10">
    <location>
        <begin position="1"/>
        <end position="10"/>
    </location>
</feature>
<dbReference type="HOGENOM" id="CLU_039460_0_1_1"/>
<keyword evidence="6" id="KW-0862">Zinc</keyword>
<dbReference type="Pfam" id="PF13639">
    <property type="entry name" value="zf-RING_2"/>
    <property type="match status" value="1"/>
</dbReference>
<dbReference type="EnsemblProtists" id="PYU1_T013937">
    <property type="protein sequence ID" value="PYU1_T013937"/>
    <property type="gene ID" value="PYU1_G013908"/>
</dbReference>
<keyword evidence="5" id="KW-0833">Ubl conjugation pathway</keyword>
<evidence type="ECO:0000256" key="8">
    <source>
        <dbReference type="ARBA" id="ARBA00023136"/>
    </source>
</evidence>
<evidence type="ECO:0000259" key="12">
    <source>
        <dbReference type="PROSITE" id="PS50089"/>
    </source>
</evidence>
<evidence type="ECO:0000256" key="9">
    <source>
        <dbReference type="PROSITE-ProRule" id="PRU00175"/>
    </source>
</evidence>
<feature type="compositionally biased region" description="Basic and acidic residues" evidence="10">
    <location>
        <begin position="19"/>
        <end position="28"/>
    </location>
</feature>
<evidence type="ECO:0000256" key="7">
    <source>
        <dbReference type="ARBA" id="ARBA00022989"/>
    </source>
</evidence>
<dbReference type="Proteomes" id="UP000019132">
    <property type="component" value="Unassembled WGS sequence"/>
</dbReference>
<feature type="transmembrane region" description="Helical" evidence="11">
    <location>
        <begin position="125"/>
        <end position="144"/>
    </location>
</feature>
<keyword evidence="14" id="KW-1185">Reference proteome</keyword>
<evidence type="ECO:0000256" key="10">
    <source>
        <dbReference type="SAM" id="MobiDB-lite"/>
    </source>
</evidence>